<dbReference type="Proteomes" id="UP000239352">
    <property type="component" value="Unassembled WGS sequence"/>
</dbReference>
<organism evidence="1 2">
    <name type="scientific">Actinopolyspora mortivallis</name>
    <dbReference type="NCBI Taxonomy" id="33906"/>
    <lineage>
        <taxon>Bacteria</taxon>
        <taxon>Bacillati</taxon>
        <taxon>Actinomycetota</taxon>
        <taxon>Actinomycetes</taxon>
        <taxon>Actinopolysporales</taxon>
        <taxon>Actinopolysporaceae</taxon>
        <taxon>Actinopolyspora</taxon>
    </lineage>
</organism>
<comment type="caution">
    <text evidence="1">The sequence shown here is derived from an EMBL/GenBank/DDBJ whole genome shotgun (WGS) entry which is preliminary data.</text>
</comment>
<dbReference type="InParanoid" id="A0A2T0GZV3"/>
<gene>
    <name evidence="1" type="ORF">CEP50_04660</name>
</gene>
<sequence length="127" mass="13637">MGSVFTPEQVEALTGFRFTDGLGLTGRALCDSSFRKLPEFARDVVTERLGLRPGQWDALSGRREVLAITGVGRWDLPVWLPCVRRQLTGAVRGGWVCGDCDGSCAQVDWDGSITGTVGAAALCFCLV</sequence>
<accession>A0A2T0GZV3</accession>
<evidence type="ECO:0000313" key="2">
    <source>
        <dbReference type="Proteomes" id="UP000239352"/>
    </source>
</evidence>
<proteinExistence type="predicted"/>
<protein>
    <submittedName>
        <fullName evidence="1">Uncharacterized protein</fullName>
    </submittedName>
</protein>
<keyword evidence="2" id="KW-1185">Reference proteome</keyword>
<reference evidence="1 2" key="1">
    <citation type="submission" date="2018-03" db="EMBL/GenBank/DDBJ databases">
        <title>Actinopolyspora mortivallis from Sahara, screening for active biomolecules.</title>
        <authorList>
            <person name="Selama O."/>
            <person name="Wellington E.M.H."/>
            <person name="Hacene H."/>
        </authorList>
    </citation>
    <scope>NUCLEOTIDE SEQUENCE [LARGE SCALE GENOMIC DNA]</scope>
    <source>
        <strain evidence="1 2">M5A</strain>
    </source>
</reference>
<evidence type="ECO:0000313" key="1">
    <source>
        <dbReference type="EMBL" id="PRW64641.1"/>
    </source>
</evidence>
<name>A0A2T0GZV3_ACTMO</name>
<dbReference type="EMBL" id="PVSR01000003">
    <property type="protein sequence ID" value="PRW64641.1"/>
    <property type="molecule type" value="Genomic_DNA"/>
</dbReference>
<dbReference type="AlphaFoldDB" id="A0A2T0GZV3"/>